<gene>
    <name evidence="1" type="ORF">TrST_g8646</name>
</gene>
<organism evidence="1 2">
    <name type="scientific">Triparma strigata</name>
    <dbReference type="NCBI Taxonomy" id="1606541"/>
    <lineage>
        <taxon>Eukaryota</taxon>
        <taxon>Sar</taxon>
        <taxon>Stramenopiles</taxon>
        <taxon>Ochrophyta</taxon>
        <taxon>Bolidophyceae</taxon>
        <taxon>Parmales</taxon>
        <taxon>Triparmaceae</taxon>
        <taxon>Triparma</taxon>
    </lineage>
</organism>
<evidence type="ECO:0000313" key="2">
    <source>
        <dbReference type="Proteomes" id="UP001165085"/>
    </source>
</evidence>
<sequence length="310" mass="33817">MRRISSSSRIKCFTSANLLRPGATYSPKVASLTFQRRCSTPLTRPLLAALLFSLALLCLARLPRSDGLVAPSAKLLDLQAKLLSKVSDAMPLQKTDHCEVVGGDKHKFGGSAWYSEESPNFLTGVSVYQRKATVGVDVWMGPSYNVPHSLLRIEECEGDKFNVMCDMVARGATPIGSDPSQLEKYYGDDRIQWHKGASKLARAVQLPASSSFYKRVVSSPMLLQIGGLEFEDAERLATEHQDFFVASASAAQQIPARLRGSFNLRDDKIRQFFYRGEVEENVEEFGADLGSVIAAAQTGPVAEAYVGGGS</sequence>
<dbReference type="AlphaFoldDB" id="A0A9W7EJJ2"/>
<evidence type="ECO:0000313" key="1">
    <source>
        <dbReference type="EMBL" id="GMH80957.1"/>
    </source>
</evidence>
<dbReference type="Proteomes" id="UP001165085">
    <property type="component" value="Unassembled WGS sequence"/>
</dbReference>
<accession>A0A9W7EJJ2</accession>
<protein>
    <submittedName>
        <fullName evidence="1">Uncharacterized protein</fullName>
    </submittedName>
</protein>
<dbReference type="Gene3D" id="3.40.1500.20">
    <property type="match status" value="1"/>
</dbReference>
<reference evidence="2" key="1">
    <citation type="journal article" date="2023" name="Commun. Biol.">
        <title>Genome analysis of Parmales, the sister group of diatoms, reveals the evolutionary specialization of diatoms from phago-mixotrophs to photoautotrophs.</title>
        <authorList>
            <person name="Ban H."/>
            <person name="Sato S."/>
            <person name="Yoshikawa S."/>
            <person name="Yamada K."/>
            <person name="Nakamura Y."/>
            <person name="Ichinomiya M."/>
            <person name="Sato N."/>
            <person name="Blanc-Mathieu R."/>
            <person name="Endo H."/>
            <person name="Kuwata A."/>
            <person name="Ogata H."/>
        </authorList>
    </citation>
    <scope>NUCLEOTIDE SEQUENCE [LARGE SCALE GENOMIC DNA]</scope>
    <source>
        <strain evidence="2">NIES 3701</strain>
    </source>
</reference>
<dbReference type="EMBL" id="BRXY01000252">
    <property type="protein sequence ID" value="GMH80957.1"/>
    <property type="molecule type" value="Genomic_DNA"/>
</dbReference>
<dbReference type="OrthoDB" id="202051at2759"/>
<comment type="caution">
    <text evidence="1">The sequence shown here is derived from an EMBL/GenBank/DDBJ whole genome shotgun (WGS) entry which is preliminary data.</text>
</comment>
<name>A0A9W7EJJ2_9STRA</name>
<proteinExistence type="predicted"/>
<keyword evidence="2" id="KW-1185">Reference proteome</keyword>